<reference evidence="3 4" key="1">
    <citation type="submission" date="2016-12" db="EMBL/GenBank/DDBJ databases">
        <authorList>
            <person name="Song W.-J."/>
            <person name="Kurnit D.M."/>
        </authorList>
    </citation>
    <scope>NUCLEOTIDE SEQUENCE [LARGE SCALE GENOMIC DNA]</scope>
    <source>
        <strain evidence="3 4">STM7296</strain>
    </source>
</reference>
<dbReference type="Pfam" id="PF07885">
    <property type="entry name" value="Ion_trans_2"/>
    <property type="match status" value="1"/>
</dbReference>
<evidence type="ECO:0000256" key="1">
    <source>
        <dbReference type="SAM" id="Phobius"/>
    </source>
</evidence>
<dbReference type="OrthoDB" id="9799090at2"/>
<accession>A0A1N7RSM5</accession>
<gene>
    <name evidence="3" type="ORF">BN2475_140012</name>
</gene>
<keyword evidence="1" id="KW-1133">Transmembrane helix</keyword>
<dbReference type="STRING" id="1247936.BN2475_140012"/>
<evidence type="ECO:0000313" key="3">
    <source>
        <dbReference type="EMBL" id="SIT38110.1"/>
    </source>
</evidence>
<evidence type="ECO:0000313" key="4">
    <source>
        <dbReference type="Proteomes" id="UP000187012"/>
    </source>
</evidence>
<name>A0A1N7RSM5_9BURK</name>
<proteinExistence type="predicted"/>
<feature type="transmembrane region" description="Helical" evidence="1">
    <location>
        <begin position="104"/>
        <end position="126"/>
    </location>
</feature>
<dbReference type="Proteomes" id="UP000187012">
    <property type="component" value="Unassembled WGS sequence"/>
</dbReference>
<dbReference type="Gene3D" id="1.10.287.70">
    <property type="match status" value="1"/>
</dbReference>
<dbReference type="RefSeq" id="WP_094778907.1">
    <property type="nucleotide sequence ID" value="NZ_CYGX02000014.1"/>
</dbReference>
<keyword evidence="4" id="KW-1185">Reference proteome</keyword>
<evidence type="ECO:0000259" key="2">
    <source>
        <dbReference type="Pfam" id="PF07885"/>
    </source>
</evidence>
<dbReference type="SUPFAM" id="SSF81324">
    <property type="entry name" value="Voltage-gated potassium channels"/>
    <property type="match status" value="1"/>
</dbReference>
<feature type="transmembrane region" description="Helical" evidence="1">
    <location>
        <begin position="46"/>
        <end position="64"/>
    </location>
</feature>
<dbReference type="InterPro" id="IPR013099">
    <property type="entry name" value="K_chnl_dom"/>
</dbReference>
<feature type="transmembrane region" description="Helical" evidence="1">
    <location>
        <begin position="76"/>
        <end position="98"/>
    </location>
</feature>
<feature type="domain" description="Potassium channel" evidence="2">
    <location>
        <begin position="168"/>
        <end position="220"/>
    </location>
</feature>
<feature type="transmembrane region" description="Helical" evidence="1">
    <location>
        <begin position="174"/>
        <end position="193"/>
    </location>
</feature>
<keyword evidence="1" id="KW-0812">Transmembrane</keyword>
<dbReference type="AlphaFoldDB" id="A0A1N7RSM5"/>
<protein>
    <submittedName>
        <fullName evidence="3">Ion channel</fullName>
    </submittedName>
</protein>
<sequence length="233" mass="24964">MLSVQPWRTRAAWLRTYNMSTLLALMMISVFVVPYATTSGSVTGRIARDILLTLVLLSGVIAASDRRRAMMWLAPIVLLAIVVRWAAWLSSLAPYLMIRDGATLLALGLLGMVVGVKVFGAGAVTLDRIRGAIVLYILVGVVWADVYEFISLQIPAAFSGIPKTAGPPDRSTWLYFSFVTLTTVGYGDIVPVARAARSLANLEALIGQLYPAIVLARLVSLQVAGGSSGKNSP</sequence>
<dbReference type="EMBL" id="CYGX02000014">
    <property type="protein sequence ID" value="SIT38110.1"/>
    <property type="molecule type" value="Genomic_DNA"/>
</dbReference>
<feature type="transmembrane region" description="Helical" evidence="1">
    <location>
        <begin position="12"/>
        <end position="34"/>
    </location>
</feature>
<organism evidence="3 4">
    <name type="scientific">Paraburkholderia ribeironis</name>
    <dbReference type="NCBI Taxonomy" id="1247936"/>
    <lineage>
        <taxon>Bacteria</taxon>
        <taxon>Pseudomonadati</taxon>
        <taxon>Pseudomonadota</taxon>
        <taxon>Betaproteobacteria</taxon>
        <taxon>Burkholderiales</taxon>
        <taxon>Burkholderiaceae</taxon>
        <taxon>Paraburkholderia</taxon>
    </lineage>
</organism>
<keyword evidence="1" id="KW-0472">Membrane</keyword>
<feature type="transmembrane region" description="Helical" evidence="1">
    <location>
        <begin position="133"/>
        <end position="154"/>
    </location>
</feature>